<feature type="chain" id="PRO_5047467725" evidence="1">
    <location>
        <begin position="24"/>
        <end position="240"/>
    </location>
</feature>
<dbReference type="Proteomes" id="UP000256491">
    <property type="component" value="Unassembled WGS sequence"/>
</dbReference>
<proteinExistence type="predicted"/>
<dbReference type="RefSeq" id="WP_115918922.1">
    <property type="nucleotide sequence ID" value="NZ_BJYH01000003.1"/>
</dbReference>
<evidence type="ECO:0000256" key="1">
    <source>
        <dbReference type="SAM" id="SignalP"/>
    </source>
</evidence>
<dbReference type="EMBL" id="QNUF01000014">
    <property type="protein sequence ID" value="REC74691.1"/>
    <property type="molecule type" value="Genomic_DNA"/>
</dbReference>
<keyword evidence="1" id="KW-0732">Signal</keyword>
<organism evidence="2 3">
    <name type="scientific">Chryseobacterium rhizosphaerae</name>
    <dbReference type="NCBI Taxonomy" id="395937"/>
    <lineage>
        <taxon>Bacteria</taxon>
        <taxon>Pseudomonadati</taxon>
        <taxon>Bacteroidota</taxon>
        <taxon>Flavobacteriia</taxon>
        <taxon>Flavobacteriales</taxon>
        <taxon>Weeksellaceae</taxon>
        <taxon>Chryseobacterium group</taxon>
        <taxon>Chryseobacterium</taxon>
    </lineage>
</organism>
<gene>
    <name evidence="2" type="ORF">DRF57_13130</name>
</gene>
<reference evidence="2 3" key="1">
    <citation type="journal article" date="2010" name="Syst. Appl. Microbiol.">
        <title>Four new species of Chryseobacterium from the rhizosphere of coastal sand dune plants, Chryseobacterium elymi sp. nov., Chryseobacterium hagamense sp. nov., Chryseobacterium lathyri sp. nov. and Chryseobacterium rhizosphaerae sp. nov.</title>
        <authorList>
            <person name="Cho S.H."/>
            <person name="Lee K.S."/>
            <person name="Shin D.S."/>
            <person name="Han J.H."/>
            <person name="Park K.S."/>
            <person name="Lee C.H."/>
            <person name="Park K.H."/>
            <person name="Kim S.B."/>
        </authorList>
    </citation>
    <scope>NUCLEOTIDE SEQUENCE [LARGE SCALE GENOMIC DNA]</scope>
    <source>
        <strain evidence="2 3">KCTC 22548</strain>
    </source>
</reference>
<keyword evidence="3" id="KW-1185">Reference proteome</keyword>
<evidence type="ECO:0000313" key="2">
    <source>
        <dbReference type="EMBL" id="REC74691.1"/>
    </source>
</evidence>
<name>A0ABX9IJN9_9FLAO</name>
<comment type="caution">
    <text evidence="2">The sequence shown here is derived from an EMBL/GenBank/DDBJ whole genome shotgun (WGS) entry which is preliminary data.</text>
</comment>
<feature type="signal peptide" evidence="1">
    <location>
        <begin position="1"/>
        <end position="23"/>
    </location>
</feature>
<accession>A0ABX9IJN9</accession>
<sequence length="240" mass="25221">MMKKTSKNLLVATGILLNISVYGQIGMGSPTPRGALDINKKDGDKYSYDMGLVLPTNDAAAKIKNAVPNTSVAPGTIFYDSTKDCIRLRQIPDWSDCLAAIETVPSGSVVSLVCNDPQLIISGTFAAEVHSYGTFTIKYTGGNGKSYPTLNVESIAVTGLKATLAPGYFQTGTGELTFVVSGIPASAGDALFVIMIGGKNCVVSVPVIAKPNIAALNPGKTFNAEDKILTIRKDKKNISI</sequence>
<protein>
    <submittedName>
        <fullName evidence="2">Uncharacterized protein</fullName>
    </submittedName>
</protein>
<evidence type="ECO:0000313" key="3">
    <source>
        <dbReference type="Proteomes" id="UP000256491"/>
    </source>
</evidence>